<organism evidence="9 10">
    <name type="scientific">Pseudoponticoccus marisrubri</name>
    <dbReference type="NCBI Taxonomy" id="1685382"/>
    <lineage>
        <taxon>Bacteria</taxon>
        <taxon>Pseudomonadati</taxon>
        <taxon>Pseudomonadota</taxon>
        <taxon>Alphaproteobacteria</taxon>
        <taxon>Rhodobacterales</taxon>
        <taxon>Roseobacteraceae</taxon>
        <taxon>Pseudoponticoccus</taxon>
    </lineage>
</organism>
<feature type="transmembrane region" description="Helical" evidence="7">
    <location>
        <begin position="170"/>
        <end position="189"/>
    </location>
</feature>
<evidence type="ECO:0000259" key="8">
    <source>
        <dbReference type="PROSITE" id="PS50928"/>
    </source>
</evidence>
<feature type="transmembrane region" description="Helical" evidence="7">
    <location>
        <begin position="259"/>
        <end position="283"/>
    </location>
</feature>
<evidence type="ECO:0000313" key="9">
    <source>
        <dbReference type="EMBL" id="KUF10742.1"/>
    </source>
</evidence>
<dbReference type="GO" id="GO:0005886">
    <property type="term" value="C:plasma membrane"/>
    <property type="evidence" value="ECO:0007669"/>
    <property type="project" value="UniProtKB-SubCell"/>
</dbReference>
<dbReference type="STRING" id="1685382.AVJ23_09870"/>
<dbReference type="Gene3D" id="1.10.3720.10">
    <property type="entry name" value="MetI-like"/>
    <property type="match status" value="2"/>
</dbReference>
<evidence type="ECO:0000256" key="6">
    <source>
        <dbReference type="ARBA" id="ARBA00023136"/>
    </source>
</evidence>
<dbReference type="InterPro" id="IPR035906">
    <property type="entry name" value="MetI-like_sf"/>
</dbReference>
<dbReference type="InterPro" id="IPR050901">
    <property type="entry name" value="BP-dep_ABC_trans_perm"/>
</dbReference>
<evidence type="ECO:0000256" key="7">
    <source>
        <dbReference type="RuleBase" id="RU363032"/>
    </source>
</evidence>
<keyword evidence="5 7" id="KW-1133">Transmembrane helix</keyword>
<dbReference type="EMBL" id="LPXO01000005">
    <property type="protein sequence ID" value="KUF10742.1"/>
    <property type="molecule type" value="Genomic_DNA"/>
</dbReference>
<accession>A0A0W7WJP6</accession>
<comment type="similarity">
    <text evidence="7">Belongs to the binding-protein-dependent transport system permease family.</text>
</comment>
<evidence type="ECO:0000256" key="1">
    <source>
        <dbReference type="ARBA" id="ARBA00004651"/>
    </source>
</evidence>
<feature type="transmembrane region" description="Helical" evidence="7">
    <location>
        <begin position="303"/>
        <end position="324"/>
    </location>
</feature>
<evidence type="ECO:0000256" key="3">
    <source>
        <dbReference type="ARBA" id="ARBA00022475"/>
    </source>
</evidence>
<reference evidence="9 10" key="1">
    <citation type="submission" date="2015-12" db="EMBL/GenBank/DDBJ databases">
        <authorList>
            <person name="Shamseldin A."/>
            <person name="Moawad H."/>
            <person name="Abd El-Rahim W.M."/>
            <person name="Sadowsky M.J."/>
        </authorList>
    </citation>
    <scope>NUCLEOTIDE SEQUENCE [LARGE SCALE GENOMIC DNA]</scope>
    <source>
        <strain evidence="9 10">SJ5A-1</strain>
    </source>
</reference>
<dbReference type="PROSITE" id="PS50928">
    <property type="entry name" value="ABC_TM1"/>
    <property type="match status" value="1"/>
</dbReference>
<dbReference type="OrthoDB" id="9815445at2"/>
<dbReference type="GO" id="GO:0055085">
    <property type="term" value="P:transmembrane transport"/>
    <property type="evidence" value="ECO:0007669"/>
    <property type="project" value="InterPro"/>
</dbReference>
<dbReference type="CDD" id="cd06261">
    <property type="entry name" value="TM_PBP2"/>
    <property type="match status" value="1"/>
</dbReference>
<feature type="domain" description="ABC transmembrane type-1" evidence="8">
    <location>
        <begin position="73"/>
        <end position="324"/>
    </location>
</feature>
<dbReference type="AlphaFoldDB" id="A0A0W7WJP6"/>
<protein>
    <submittedName>
        <fullName evidence="9">ABC transporter permease</fullName>
    </submittedName>
</protein>
<dbReference type="SUPFAM" id="SSF161098">
    <property type="entry name" value="MetI-like"/>
    <property type="match status" value="2"/>
</dbReference>
<keyword evidence="10" id="KW-1185">Reference proteome</keyword>
<proteinExistence type="inferred from homology"/>
<keyword evidence="3" id="KW-1003">Cell membrane</keyword>
<comment type="subcellular location">
    <subcellularLocation>
        <location evidence="1 7">Cell membrane</location>
        <topology evidence="1 7">Multi-pass membrane protein</topology>
    </subcellularLocation>
</comment>
<feature type="transmembrane region" description="Helical" evidence="7">
    <location>
        <begin position="73"/>
        <end position="98"/>
    </location>
</feature>
<dbReference type="InterPro" id="IPR000515">
    <property type="entry name" value="MetI-like"/>
</dbReference>
<keyword evidence="2 7" id="KW-0813">Transport</keyword>
<dbReference type="RefSeq" id="WP_058862027.1">
    <property type="nucleotide sequence ID" value="NZ_LPXO01000005.1"/>
</dbReference>
<feature type="transmembrane region" description="Helical" evidence="7">
    <location>
        <begin position="105"/>
        <end position="124"/>
    </location>
</feature>
<evidence type="ECO:0000313" key="10">
    <source>
        <dbReference type="Proteomes" id="UP000054396"/>
    </source>
</evidence>
<dbReference type="PANTHER" id="PTHR32243:SF52">
    <property type="entry name" value="ABC TRANSPORTER PERMEASE PROTEIN"/>
    <property type="match status" value="1"/>
</dbReference>
<dbReference type="Pfam" id="PF00528">
    <property type="entry name" value="BPD_transp_1"/>
    <property type="match status" value="1"/>
</dbReference>
<evidence type="ECO:0000256" key="5">
    <source>
        <dbReference type="ARBA" id="ARBA00022989"/>
    </source>
</evidence>
<comment type="caution">
    <text evidence="9">The sequence shown here is derived from an EMBL/GenBank/DDBJ whole genome shotgun (WGS) entry which is preliminary data.</text>
</comment>
<feature type="transmembrane region" description="Helical" evidence="7">
    <location>
        <begin position="9"/>
        <end position="29"/>
    </location>
</feature>
<evidence type="ECO:0000256" key="2">
    <source>
        <dbReference type="ARBA" id="ARBA00022448"/>
    </source>
</evidence>
<dbReference type="PANTHER" id="PTHR32243">
    <property type="entry name" value="MALTOSE TRANSPORT SYSTEM PERMEASE-RELATED"/>
    <property type="match status" value="1"/>
</dbReference>
<name>A0A0W7WJP6_9RHOB</name>
<feature type="transmembrane region" description="Helical" evidence="7">
    <location>
        <begin position="201"/>
        <end position="221"/>
    </location>
</feature>
<keyword evidence="4 7" id="KW-0812">Transmembrane</keyword>
<evidence type="ECO:0000256" key="4">
    <source>
        <dbReference type="ARBA" id="ARBA00022692"/>
    </source>
</evidence>
<sequence>MDRTTFRRLGLGLALVWLVFCLFPLWWVLVTAFKPPAAVSGGATYIPFVDFQPTLQAFLDAFAGVRGDFAGPIFSSIFVSLVSTALSVFLGAMAAYALVRFEFRIRLLAGLAFALLSIGGFAVLNQLAGFGVPQALGLVLVTALPVSVWLNGRNLPGPILGNNDVTFWFVSQRMFPPIVSAFALFLLYAEMNKVGVRLLDSFPGLVAAYTAFGLPFAVWLMRDFFSNVPVEVEEAAMVDNIGRMRIFFQIVLPMSKPGLVATSMIVLAFIWNEFLFALLLTSSKWQTLPILMAGQNSSRGDEWWAISVAALISIIPMIAVAIFLGRMMRSGFLAGSIK</sequence>
<keyword evidence="6 7" id="KW-0472">Membrane</keyword>
<gene>
    <name evidence="9" type="ORF">AVJ23_09870</name>
</gene>
<dbReference type="Proteomes" id="UP000054396">
    <property type="component" value="Unassembled WGS sequence"/>
</dbReference>